<dbReference type="EMBL" id="KQ241868">
    <property type="protein sequence ID" value="KNC83065.1"/>
    <property type="molecule type" value="Genomic_DNA"/>
</dbReference>
<keyword evidence="1" id="KW-0472">Membrane</keyword>
<dbReference type="eggNOG" id="KOG0498">
    <property type="taxonomic scope" value="Eukaryota"/>
</dbReference>
<protein>
    <recommendedName>
        <fullName evidence="4">Cyclic nucleotide-binding domain-containing protein</fullName>
    </recommendedName>
</protein>
<dbReference type="SUPFAM" id="SSF51206">
    <property type="entry name" value="cAMP-binding domain-like"/>
    <property type="match status" value="1"/>
</dbReference>
<keyword evidence="3" id="KW-1185">Reference proteome</keyword>
<dbReference type="Proteomes" id="UP000054560">
    <property type="component" value="Unassembled WGS sequence"/>
</dbReference>
<dbReference type="GO" id="GO:0042391">
    <property type="term" value="P:regulation of membrane potential"/>
    <property type="evidence" value="ECO:0007669"/>
    <property type="project" value="TreeGrafter"/>
</dbReference>
<dbReference type="AlphaFoldDB" id="A0A0L0G1X4"/>
<organism evidence="2 3">
    <name type="scientific">Sphaeroforma arctica JP610</name>
    <dbReference type="NCBI Taxonomy" id="667725"/>
    <lineage>
        <taxon>Eukaryota</taxon>
        <taxon>Ichthyosporea</taxon>
        <taxon>Ichthyophonida</taxon>
        <taxon>Sphaeroforma</taxon>
    </lineage>
</organism>
<dbReference type="GeneID" id="25905187"/>
<evidence type="ECO:0000256" key="1">
    <source>
        <dbReference type="SAM" id="Phobius"/>
    </source>
</evidence>
<evidence type="ECO:0008006" key="4">
    <source>
        <dbReference type="Google" id="ProtNLM"/>
    </source>
</evidence>
<dbReference type="InterPro" id="IPR018490">
    <property type="entry name" value="cNMP-bd_dom_sf"/>
</dbReference>
<dbReference type="PANTHER" id="PTHR10217:SF435">
    <property type="entry name" value="POTASSIUM VOLTAGE-GATED CHANNEL PROTEIN EAG"/>
    <property type="match status" value="1"/>
</dbReference>
<dbReference type="Gene3D" id="1.10.287.70">
    <property type="match status" value="1"/>
</dbReference>
<dbReference type="Gene3D" id="1.10.287.630">
    <property type="entry name" value="Helix hairpin bin"/>
    <property type="match status" value="1"/>
</dbReference>
<sequence>MVTVGYGDITPNTLNQIWFANVIMVVTGFFDAFIFGYVVMLVSTFYSDNVANIAKNKHILQYIENNNLPKQVERRIWHYTTHKDNLRHRFDVEHVFNGYPPHLLKEIKLYSHFDKVVRLLGTNIPVDVCLRLASRLQWTYCVIQEQWVEDGLFGDHAFYLMRGQMTVFHGDCCVRELTGPADLWYGSDMLFGPKKKHEVC</sequence>
<dbReference type="RefSeq" id="XP_014156967.1">
    <property type="nucleotide sequence ID" value="XM_014301492.1"/>
</dbReference>
<keyword evidence="1" id="KW-0812">Transmembrane</keyword>
<evidence type="ECO:0000313" key="3">
    <source>
        <dbReference type="Proteomes" id="UP000054560"/>
    </source>
</evidence>
<accession>A0A0L0G1X4</accession>
<dbReference type="InterPro" id="IPR050818">
    <property type="entry name" value="KCNH_animal-type"/>
</dbReference>
<dbReference type="GO" id="GO:0005886">
    <property type="term" value="C:plasma membrane"/>
    <property type="evidence" value="ECO:0007669"/>
    <property type="project" value="TreeGrafter"/>
</dbReference>
<feature type="transmembrane region" description="Helical" evidence="1">
    <location>
        <begin position="17"/>
        <end position="46"/>
    </location>
</feature>
<reference evidence="2 3" key="1">
    <citation type="submission" date="2011-02" db="EMBL/GenBank/DDBJ databases">
        <title>The Genome Sequence of Sphaeroforma arctica JP610.</title>
        <authorList>
            <consortium name="The Broad Institute Genome Sequencing Platform"/>
            <person name="Russ C."/>
            <person name="Cuomo C."/>
            <person name="Young S.K."/>
            <person name="Zeng Q."/>
            <person name="Gargeya S."/>
            <person name="Alvarado L."/>
            <person name="Berlin A."/>
            <person name="Chapman S.B."/>
            <person name="Chen Z."/>
            <person name="Freedman E."/>
            <person name="Gellesch M."/>
            <person name="Goldberg J."/>
            <person name="Griggs A."/>
            <person name="Gujja S."/>
            <person name="Heilman E."/>
            <person name="Heiman D."/>
            <person name="Howarth C."/>
            <person name="Mehta T."/>
            <person name="Neiman D."/>
            <person name="Pearson M."/>
            <person name="Roberts A."/>
            <person name="Saif S."/>
            <person name="Shea T."/>
            <person name="Shenoy N."/>
            <person name="Sisk P."/>
            <person name="Stolte C."/>
            <person name="Sykes S."/>
            <person name="White J."/>
            <person name="Yandava C."/>
            <person name="Burger G."/>
            <person name="Gray M.W."/>
            <person name="Holland P.W.H."/>
            <person name="King N."/>
            <person name="Lang F.B.F."/>
            <person name="Roger A.J."/>
            <person name="Ruiz-Trillo I."/>
            <person name="Haas B."/>
            <person name="Nusbaum C."/>
            <person name="Birren B."/>
        </authorList>
    </citation>
    <scope>NUCLEOTIDE SEQUENCE [LARGE SCALE GENOMIC DNA]</scope>
    <source>
        <strain evidence="2 3">JP610</strain>
    </source>
</reference>
<feature type="non-terminal residue" evidence="2">
    <location>
        <position position="200"/>
    </location>
</feature>
<name>A0A0L0G1X4_9EUKA</name>
<gene>
    <name evidence="2" type="ORF">SARC_04683</name>
</gene>
<dbReference type="OrthoDB" id="432483at2759"/>
<dbReference type="PANTHER" id="PTHR10217">
    <property type="entry name" value="VOLTAGE AND LIGAND GATED POTASSIUM CHANNEL"/>
    <property type="match status" value="1"/>
</dbReference>
<dbReference type="STRING" id="667725.A0A0L0G1X4"/>
<proteinExistence type="predicted"/>
<dbReference type="GO" id="GO:0005249">
    <property type="term" value="F:voltage-gated potassium channel activity"/>
    <property type="evidence" value="ECO:0007669"/>
    <property type="project" value="TreeGrafter"/>
</dbReference>
<keyword evidence="1" id="KW-1133">Transmembrane helix</keyword>
<evidence type="ECO:0000313" key="2">
    <source>
        <dbReference type="EMBL" id="KNC83065.1"/>
    </source>
</evidence>
<dbReference type="SUPFAM" id="SSF81324">
    <property type="entry name" value="Voltage-gated potassium channels"/>
    <property type="match status" value="1"/>
</dbReference>